<accession>A0ABV2D8U2</accession>
<reference evidence="1 2" key="1">
    <citation type="submission" date="2024-06" db="EMBL/GenBank/DDBJ databases">
        <authorList>
            <person name="Kim D.-U."/>
        </authorList>
    </citation>
    <scope>NUCLEOTIDE SEQUENCE [LARGE SCALE GENOMIC DNA]</scope>
    <source>
        <strain evidence="1 2">KACC15460</strain>
    </source>
</reference>
<sequence>MRFERIRSFDTPMTAACSCLVGLVLLVLLCLGQPGAPAFAGTDTGGPSLSLEQHGEAAALLRITGKVQAVEVRTGRSVFAKFASGNPALLPPEPQFLLLDRTSLVERFTVRAAVAVPRSNANRPRAPPSV</sequence>
<keyword evidence="2" id="KW-1185">Reference proteome</keyword>
<evidence type="ECO:0000313" key="2">
    <source>
        <dbReference type="Proteomes" id="UP001548832"/>
    </source>
</evidence>
<organism evidence="1 2">
    <name type="scientific">Mesorhizobium shangrilense</name>
    <dbReference type="NCBI Taxonomy" id="460060"/>
    <lineage>
        <taxon>Bacteria</taxon>
        <taxon>Pseudomonadati</taxon>
        <taxon>Pseudomonadota</taxon>
        <taxon>Alphaproteobacteria</taxon>
        <taxon>Hyphomicrobiales</taxon>
        <taxon>Phyllobacteriaceae</taxon>
        <taxon>Mesorhizobium</taxon>
    </lineage>
</organism>
<protein>
    <submittedName>
        <fullName evidence="1">Uncharacterized protein</fullName>
    </submittedName>
</protein>
<dbReference type="RefSeq" id="WP_354458564.1">
    <property type="nucleotide sequence ID" value="NZ_JBEWSZ010000001.1"/>
</dbReference>
<name>A0ABV2D8U2_9HYPH</name>
<dbReference type="EMBL" id="JBEWSZ010000001">
    <property type="protein sequence ID" value="MET2826455.1"/>
    <property type="molecule type" value="Genomic_DNA"/>
</dbReference>
<gene>
    <name evidence="1" type="ORF">ABVQ20_05655</name>
</gene>
<proteinExistence type="predicted"/>
<comment type="caution">
    <text evidence="1">The sequence shown here is derived from an EMBL/GenBank/DDBJ whole genome shotgun (WGS) entry which is preliminary data.</text>
</comment>
<evidence type="ECO:0000313" key="1">
    <source>
        <dbReference type="EMBL" id="MET2826455.1"/>
    </source>
</evidence>
<dbReference type="Proteomes" id="UP001548832">
    <property type="component" value="Unassembled WGS sequence"/>
</dbReference>